<name>A0A6A6U6F4_9PEZI</name>
<feature type="region of interest" description="Disordered" evidence="1">
    <location>
        <begin position="1"/>
        <end position="22"/>
    </location>
</feature>
<sequence>MSDWSENLTEPEKQARGEKPPAYQQQYKVVWSNDHRRWVARDAKDNFFCYVRQETDAGEYRYCWPIPKPPGKIPESHVKWYHRGGIFWCPMEGFAPKGFEQSRPDSSGPPFPNTWYWTEGSNGNFEWKPHHTYDHGKISVASIHGYKLLTNYRAI</sequence>
<dbReference type="Proteomes" id="UP000799302">
    <property type="component" value="Unassembled WGS sequence"/>
</dbReference>
<evidence type="ECO:0000313" key="2">
    <source>
        <dbReference type="EMBL" id="KAF2667027.1"/>
    </source>
</evidence>
<dbReference type="AlphaFoldDB" id="A0A6A6U6F4"/>
<organism evidence="2 3">
    <name type="scientific">Microthyrium microscopicum</name>
    <dbReference type="NCBI Taxonomy" id="703497"/>
    <lineage>
        <taxon>Eukaryota</taxon>
        <taxon>Fungi</taxon>
        <taxon>Dikarya</taxon>
        <taxon>Ascomycota</taxon>
        <taxon>Pezizomycotina</taxon>
        <taxon>Dothideomycetes</taxon>
        <taxon>Dothideomycetes incertae sedis</taxon>
        <taxon>Microthyriales</taxon>
        <taxon>Microthyriaceae</taxon>
        <taxon>Microthyrium</taxon>
    </lineage>
</organism>
<proteinExistence type="predicted"/>
<protein>
    <submittedName>
        <fullName evidence="2">Uncharacterized protein</fullName>
    </submittedName>
</protein>
<feature type="compositionally biased region" description="Basic and acidic residues" evidence="1">
    <location>
        <begin position="10"/>
        <end position="19"/>
    </location>
</feature>
<evidence type="ECO:0000313" key="3">
    <source>
        <dbReference type="Proteomes" id="UP000799302"/>
    </source>
</evidence>
<evidence type="ECO:0000256" key="1">
    <source>
        <dbReference type="SAM" id="MobiDB-lite"/>
    </source>
</evidence>
<keyword evidence="3" id="KW-1185">Reference proteome</keyword>
<accession>A0A6A6U6F4</accession>
<dbReference type="EMBL" id="MU004238">
    <property type="protein sequence ID" value="KAF2667027.1"/>
    <property type="molecule type" value="Genomic_DNA"/>
</dbReference>
<reference evidence="2" key="1">
    <citation type="journal article" date="2020" name="Stud. Mycol.">
        <title>101 Dothideomycetes genomes: a test case for predicting lifestyles and emergence of pathogens.</title>
        <authorList>
            <person name="Haridas S."/>
            <person name="Albert R."/>
            <person name="Binder M."/>
            <person name="Bloem J."/>
            <person name="Labutti K."/>
            <person name="Salamov A."/>
            <person name="Andreopoulos B."/>
            <person name="Baker S."/>
            <person name="Barry K."/>
            <person name="Bills G."/>
            <person name="Bluhm B."/>
            <person name="Cannon C."/>
            <person name="Castanera R."/>
            <person name="Culley D."/>
            <person name="Daum C."/>
            <person name="Ezra D."/>
            <person name="Gonzalez J."/>
            <person name="Henrissat B."/>
            <person name="Kuo A."/>
            <person name="Liang C."/>
            <person name="Lipzen A."/>
            <person name="Lutzoni F."/>
            <person name="Magnuson J."/>
            <person name="Mondo S."/>
            <person name="Nolan M."/>
            <person name="Ohm R."/>
            <person name="Pangilinan J."/>
            <person name="Park H.-J."/>
            <person name="Ramirez L."/>
            <person name="Alfaro M."/>
            <person name="Sun H."/>
            <person name="Tritt A."/>
            <person name="Yoshinaga Y."/>
            <person name="Zwiers L.-H."/>
            <person name="Turgeon B."/>
            <person name="Goodwin S."/>
            <person name="Spatafora J."/>
            <person name="Crous P."/>
            <person name="Grigoriev I."/>
        </authorList>
    </citation>
    <scope>NUCLEOTIDE SEQUENCE</scope>
    <source>
        <strain evidence="2">CBS 115976</strain>
    </source>
</reference>
<gene>
    <name evidence="2" type="ORF">BT63DRAFT_427446</name>
</gene>